<protein>
    <recommendedName>
        <fullName evidence="4">Lipoprotein</fullName>
    </recommendedName>
</protein>
<dbReference type="PROSITE" id="PS51257">
    <property type="entry name" value="PROKAR_LIPOPROTEIN"/>
    <property type="match status" value="1"/>
</dbReference>
<feature type="chain" id="PRO_5045374898" description="Lipoprotein" evidence="1">
    <location>
        <begin position="26"/>
        <end position="253"/>
    </location>
</feature>
<name>A0ABV2BZP5_9GAMM</name>
<dbReference type="RefSeq" id="WP_353897964.1">
    <property type="nucleotide sequence ID" value="NZ_JBEVCJ010000054.1"/>
</dbReference>
<keyword evidence="1" id="KW-0732">Signal</keyword>
<dbReference type="Proteomes" id="UP001548189">
    <property type="component" value="Unassembled WGS sequence"/>
</dbReference>
<sequence length="253" mass="28440">MKYSLFKFTRISVIFLCSIGFTSCASNESNGKTKSIPVSWSSGFTLPSMLASSDVSLNNISNLSELISAPWYADIDVRDTKSGESVFSSCADYFDKAESTTRTIRDGEMNAYLEFKIMCEATQLLINAQNSKESYLPNTILNNETPKLWPKIFALQISTKESMRIARDAELRTWADVTPITKVDVYSKTKSTYFHDEGYQEVEILGFGDSNNDGIEDVFIVVHDHLEGGDYFNIRLFVLSVNSSGIWELIKDL</sequence>
<evidence type="ECO:0000313" key="2">
    <source>
        <dbReference type="EMBL" id="MET1257380.1"/>
    </source>
</evidence>
<evidence type="ECO:0008006" key="4">
    <source>
        <dbReference type="Google" id="ProtNLM"/>
    </source>
</evidence>
<organism evidence="2 3">
    <name type="scientific">Aliikangiella maris</name>
    <dbReference type="NCBI Taxonomy" id="3162458"/>
    <lineage>
        <taxon>Bacteria</taxon>
        <taxon>Pseudomonadati</taxon>
        <taxon>Pseudomonadota</taxon>
        <taxon>Gammaproteobacteria</taxon>
        <taxon>Oceanospirillales</taxon>
        <taxon>Pleioneaceae</taxon>
        <taxon>Aliikangiella</taxon>
    </lineage>
</organism>
<gene>
    <name evidence="2" type="ORF">ABVT43_19745</name>
</gene>
<feature type="signal peptide" evidence="1">
    <location>
        <begin position="1"/>
        <end position="25"/>
    </location>
</feature>
<accession>A0ABV2BZP5</accession>
<keyword evidence="3" id="KW-1185">Reference proteome</keyword>
<comment type="caution">
    <text evidence="2">The sequence shown here is derived from an EMBL/GenBank/DDBJ whole genome shotgun (WGS) entry which is preliminary data.</text>
</comment>
<dbReference type="EMBL" id="JBEVCJ010000054">
    <property type="protein sequence ID" value="MET1257380.1"/>
    <property type="molecule type" value="Genomic_DNA"/>
</dbReference>
<evidence type="ECO:0000256" key="1">
    <source>
        <dbReference type="SAM" id="SignalP"/>
    </source>
</evidence>
<evidence type="ECO:0000313" key="3">
    <source>
        <dbReference type="Proteomes" id="UP001548189"/>
    </source>
</evidence>
<reference evidence="2 3" key="1">
    <citation type="submission" date="2024-06" db="EMBL/GenBank/DDBJ databases">
        <authorList>
            <person name="Li F."/>
        </authorList>
    </citation>
    <scope>NUCLEOTIDE SEQUENCE [LARGE SCALE GENOMIC DNA]</scope>
    <source>
        <strain evidence="2 3">GXAS 311</strain>
    </source>
</reference>
<proteinExistence type="predicted"/>